<dbReference type="AlphaFoldDB" id="A0A7X0JS39"/>
<feature type="domain" description="Fibronectin type-III" evidence="5">
    <location>
        <begin position="192"/>
        <end position="300"/>
    </location>
</feature>
<dbReference type="InterPro" id="IPR036556">
    <property type="entry name" value="PAD_central_sf"/>
</dbReference>
<evidence type="ECO:0000313" key="6">
    <source>
        <dbReference type="EMBL" id="MBB6521277.1"/>
    </source>
</evidence>
<evidence type="ECO:0000259" key="5">
    <source>
        <dbReference type="PROSITE" id="PS50853"/>
    </source>
</evidence>
<sequence>MSQPKSLWFEKLTVLPLVFAVHSASAESITPIADGYTRGGQYANEDYSHQNTLIVKNSHNIDYDRKSYLSFDVSGQDIENAEQVILQLYAQKVHKNLTIKVSPGLSNWYGDLSWNTAPLANEDAGSVSINLNPEQSNNWIDIDLTQLLKGLNTDQLSLIIEDPNNGRGNGVNFHSIENTHAPQLVVTASQQIPAPNTVRVDYLDGQVVLDWQAPTLSDPQIRTTNITGYHILRRQDGDDQFSLLASSTIPEDTYYVDRSALPGERYHYQVSASAINTENHIDVSSEPSNEVTLQPYTENGQPIANLVTDANRDGHVNPDDNFGEGTWSSGSGATFGPNLNDDDGDGVADGRDDLPNGDDDLSDMAKVVLKQISNLQSGDKPQLEITYDVDAIPANNHRFQGDPSAQEPRFFYRYEQQNRWISLGEVMQRSGNTLSVAFPVDIIKNQDNTIYVDSLFGRHPGFNGHVKMVFKVIRGSQVISQDEVALRGAPILFSHVLQTPGALYISDPDAYDGVVDLYNTIDENLDPGINLMRTPAPSIWAQDAGQFGYSQKPTPKGLKTTAIDSRLPSGSNYWFGKLNAERGYLDFTDASSKKINSGGNLEVIPPYSHNGKDYPFGRLVIGGSISPDLPVQTNSGVDKSRDFHSDITDFFSSQEVQGDPIVLPSAWLTVGHIDEIFKILPNLNAGPNDRKWVIAIASPEKALEIDDRYTENNMAIQTHVINQIKETLKQEVGLTDDDFVDVPMLYTSTGSSYHANVVNMQAVGSDLYVPDPEARLINGIDPFKEAARAALAPLGYNIHFAPIGQIYFRGNGGGGIHCGTNMEFEGVTDRPWWIVED</sequence>
<dbReference type="InterPro" id="IPR013783">
    <property type="entry name" value="Ig-like_fold"/>
</dbReference>
<evidence type="ECO:0000256" key="1">
    <source>
        <dbReference type="ARBA" id="ARBA00004613"/>
    </source>
</evidence>
<evidence type="ECO:0000256" key="3">
    <source>
        <dbReference type="ARBA" id="ARBA00022729"/>
    </source>
</evidence>
<organism evidence="6 7">
    <name type="scientific">Pseudoteredinibacter isoporae</name>
    <dbReference type="NCBI Taxonomy" id="570281"/>
    <lineage>
        <taxon>Bacteria</taxon>
        <taxon>Pseudomonadati</taxon>
        <taxon>Pseudomonadota</taxon>
        <taxon>Gammaproteobacteria</taxon>
        <taxon>Cellvibrionales</taxon>
        <taxon>Cellvibrionaceae</taxon>
        <taxon>Pseudoteredinibacter</taxon>
    </lineage>
</organism>
<dbReference type="InterPro" id="IPR036116">
    <property type="entry name" value="FN3_sf"/>
</dbReference>
<accession>A0A7X0JS39</accession>
<dbReference type="PROSITE" id="PS50853">
    <property type="entry name" value="FN3"/>
    <property type="match status" value="1"/>
</dbReference>
<comment type="caution">
    <text evidence="6">The sequence shown here is derived from an EMBL/GenBank/DDBJ whole genome shotgun (WGS) entry which is preliminary data.</text>
</comment>
<dbReference type="InterPro" id="IPR013530">
    <property type="entry name" value="PAD_C"/>
</dbReference>
<evidence type="ECO:0000313" key="7">
    <source>
        <dbReference type="Proteomes" id="UP000528457"/>
    </source>
</evidence>
<keyword evidence="3" id="KW-0732">Signal</keyword>
<dbReference type="GO" id="GO:0005509">
    <property type="term" value="F:calcium ion binding"/>
    <property type="evidence" value="ECO:0007669"/>
    <property type="project" value="InterPro"/>
</dbReference>
<dbReference type="SUPFAM" id="SSF55909">
    <property type="entry name" value="Pentein"/>
    <property type="match status" value="1"/>
</dbReference>
<evidence type="ECO:0000256" key="4">
    <source>
        <dbReference type="SAM" id="MobiDB-lite"/>
    </source>
</evidence>
<dbReference type="SUPFAM" id="SSF110083">
    <property type="entry name" value="Peptidylarginine deiminase Pad4, middle domain"/>
    <property type="match status" value="1"/>
</dbReference>
<dbReference type="Gene3D" id="2.60.40.10">
    <property type="entry name" value="Immunoglobulins"/>
    <property type="match status" value="1"/>
</dbReference>
<dbReference type="PANTHER" id="PTHR10837">
    <property type="entry name" value="PEPTIDYLARGININE DEIMINASE"/>
    <property type="match status" value="1"/>
</dbReference>
<dbReference type="EMBL" id="JACHHT010000001">
    <property type="protein sequence ID" value="MBB6521277.1"/>
    <property type="molecule type" value="Genomic_DNA"/>
</dbReference>
<dbReference type="Gene3D" id="3.75.10.10">
    <property type="entry name" value="L-arginine/glycine Amidinotransferase, Chain A"/>
    <property type="match status" value="2"/>
</dbReference>
<dbReference type="InterPro" id="IPR003961">
    <property type="entry name" value="FN3_dom"/>
</dbReference>
<dbReference type="InterPro" id="IPR004303">
    <property type="entry name" value="PAD"/>
</dbReference>
<dbReference type="Pfam" id="PF03068">
    <property type="entry name" value="PAD"/>
    <property type="match status" value="2"/>
</dbReference>
<name>A0A7X0JS39_9GAMM</name>
<dbReference type="Gene3D" id="2.60.40.1700">
    <property type="entry name" value="Protein-arginine deiminase, central domain"/>
    <property type="match status" value="1"/>
</dbReference>
<dbReference type="GO" id="GO:0005576">
    <property type="term" value="C:extracellular region"/>
    <property type="evidence" value="ECO:0007669"/>
    <property type="project" value="UniProtKB-SubCell"/>
</dbReference>
<dbReference type="SUPFAM" id="SSF49265">
    <property type="entry name" value="Fibronectin type III"/>
    <property type="match status" value="1"/>
</dbReference>
<dbReference type="Proteomes" id="UP000528457">
    <property type="component" value="Unassembled WGS sequence"/>
</dbReference>
<evidence type="ECO:0000256" key="2">
    <source>
        <dbReference type="ARBA" id="ARBA00022525"/>
    </source>
</evidence>
<dbReference type="PANTHER" id="PTHR10837:SF8">
    <property type="entry name" value="PROTEIN-ARGININE DEIMINASE"/>
    <property type="match status" value="1"/>
</dbReference>
<gene>
    <name evidence="6" type="ORF">HNR48_001555</name>
</gene>
<keyword evidence="7" id="KW-1185">Reference proteome</keyword>
<dbReference type="Pfam" id="PF24517">
    <property type="entry name" value="CBM96"/>
    <property type="match status" value="1"/>
</dbReference>
<reference evidence="6 7" key="1">
    <citation type="submission" date="2020-08" db="EMBL/GenBank/DDBJ databases">
        <title>Genomic Encyclopedia of Type Strains, Phase IV (KMG-IV): sequencing the most valuable type-strain genomes for metagenomic binning, comparative biology and taxonomic classification.</title>
        <authorList>
            <person name="Goeker M."/>
        </authorList>
    </citation>
    <scope>NUCLEOTIDE SEQUENCE [LARGE SCALE GENOMIC DNA]</scope>
    <source>
        <strain evidence="6 7">DSM 22368</strain>
    </source>
</reference>
<dbReference type="InterPro" id="IPR055372">
    <property type="entry name" value="CBM96"/>
</dbReference>
<dbReference type="GO" id="GO:0005737">
    <property type="term" value="C:cytoplasm"/>
    <property type="evidence" value="ECO:0007669"/>
    <property type="project" value="InterPro"/>
</dbReference>
<dbReference type="RefSeq" id="WP_166848935.1">
    <property type="nucleotide sequence ID" value="NZ_JAAONY010000001.1"/>
</dbReference>
<dbReference type="CDD" id="cd00063">
    <property type="entry name" value="FN3"/>
    <property type="match status" value="1"/>
</dbReference>
<keyword evidence="2" id="KW-0964">Secreted</keyword>
<dbReference type="InParanoid" id="A0A7X0JS39"/>
<protein>
    <recommendedName>
        <fullName evidence="5">Fibronectin type-III domain-containing protein</fullName>
    </recommendedName>
</protein>
<dbReference type="NCBIfam" id="NF033679">
    <property type="entry name" value="DNRLRE_dom"/>
    <property type="match status" value="1"/>
</dbReference>
<feature type="region of interest" description="Disordered" evidence="4">
    <location>
        <begin position="309"/>
        <end position="361"/>
    </location>
</feature>
<dbReference type="GO" id="GO:0004668">
    <property type="term" value="F:protein-arginine deiminase activity"/>
    <property type="evidence" value="ECO:0007669"/>
    <property type="project" value="InterPro"/>
</dbReference>
<comment type="subcellular location">
    <subcellularLocation>
        <location evidence="1">Secreted</location>
    </subcellularLocation>
</comment>
<proteinExistence type="predicted"/>